<evidence type="ECO:0000256" key="1">
    <source>
        <dbReference type="SAM" id="Phobius"/>
    </source>
</evidence>
<proteinExistence type="predicted"/>
<dbReference type="AlphaFoldDB" id="A0A073K1K1"/>
<dbReference type="InterPro" id="IPR003675">
    <property type="entry name" value="Rce1/LyrA-like_dom"/>
</dbReference>
<dbReference type="STRING" id="574376.BAMA_13330"/>
<keyword evidence="1" id="KW-1133">Transmembrane helix</keyword>
<dbReference type="InterPro" id="IPR052710">
    <property type="entry name" value="CAAX_protease"/>
</dbReference>
<feature type="transmembrane region" description="Helical" evidence="1">
    <location>
        <begin position="76"/>
        <end position="100"/>
    </location>
</feature>
<dbReference type="Proteomes" id="UP000027822">
    <property type="component" value="Unassembled WGS sequence"/>
</dbReference>
<accession>A0A073K1K1</accession>
<organism evidence="3 4">
    <name type="scientific">Bacillus manliponensis</name>
    <dbReference type="NCBI Taxonomy" id="574376"/>
    <lineage>
        <taxon>Bacteria</taxon>
        <taxon>Bacillati</taxon>
        <taxon>Bacillota</taxon>
        <taxon>Bacilli</taxon>
        <taxon>Bacillales</taxon>
        <taxon>Bacillaceae</taxon>
        <taxon>Bacillus</taxon>
        <taxon>Bacillus cereus group</taxon>
    </lineage>
</organism>
<feature type="domain" description="CAAX prenyl protease 2/Lysostaphin resistance protein A-like" evidence="2">
    <location>
        <begin position="127"/>
        <end position="211"/>
    </location>
</feature>
<protein>
    <submittedName>
        <fullName evidence="3">AbrB family transcriptional regulator</fullName>
    </submittedName>
</protein>
<feature type="transmembrane region" description="Helical" evidence="1">
    <location>
        <begin position="12"/>
        <end position="32"/>
    </location>
</feature>
<dbReference type="GO" id="GO:0004175">
    <property type="term" value="F:endopeptidase activity"/>
    <property type="evidence" value="ECO:0007669"/>
    <property type="project" value="UniProtKB-ARBA"/>
</dbReference>
<keyword evidence="1" id="KW-0472">Membrane</keyword>
<dbReference type="GO" id="GO:0080120">
    <property type="term" value="P:CAAX-box protein maturation"/>
    <property type="evidence" value="ECO:0007669"/>
    <property type="project" value="UniProtKB-ARBA"/>
</dbReference>
<dbReference type="EMBL" id="JOTN01000003">
    <property type="protein sequence ID" value="KEK20401.1"/>
    <property type="molecule type" value="Genomic_DNA"/>
</dbReference>
<keyword evidence="4" id="KW-1185">Reference proteome</keyword>
<evidence type="ECO:0000259" key="2">
    <source>
        <dbReference type="Pfam" id="PF02517"/>
    </source>
</evidence>
<dbReference type="PANTHER" id="PTHR36435">
    <property type="entry name" value="SLR1288 PROTEIN"/>
    <property type="match status" value="1"/>
</dbReference>
<dbReference type="PANTHER" id="PTHR36435:SF1">
    <property type="entry name" value="CAAX AMINO TERMINAL PROTEASE FAMILY PROTEIN"/>
    <property type="match status" value="1"/>
</dbReference>
<comment type="caution">
    <text evidence="3">The sequence shown here is derived from an EMBL/GenBank/DDBJ whole genome shotgun (WGS) entry which is preliminary data.</text>
</comment>
<reference evidence="3 4" key="1">
    <citation type="submission" date="2014-06" db="EMBL/GenBank/DDBJ databases">
        <title>Draft genome sequence of Bacillus manliponensis JCM 15802 (MCCC 1A00708).</title>
        <authorList>
            <person name="Lai Q."/>
            <person name="Liu Y."/>
            <person name="Shao Z."/>
        </authorList>
    </citation>
    <scope>NUCLEOTIDE SEQUENCE [LARGE SCALE GENOMIC DNA]</scope>
    <source>
        <strain evidence="3 4">JCM 15802</strain>
    </source>
</reference>
<feature type="transmembrane region" description="Helical" evidence="1">
    <location>
        <begin position="38"/>
        <end position="55"/>
    </location>
</feature>
<keyword evidence="1" id="KW-0812">Transmembrane</keyword>
<evidence type="ECO:0000313" key="4">
    <source>
        <dbReference type="Proteomes" id="UP000027822"/>
    </source>
</evidence>
<feature type="transmembrane region" description="Helical" evidence="1">
    <location>
        <begin position="237"/>
        <end position="255"/>
    </location>
</feature>
<feature type="transmembrane region" description="Helical" evidence="1">
    <location>
        <begin position="128"/>
        <end position="151"/>
    </location>
</feature>
<evidence type="ECO:0000313" key="3">
    <source>
        <dbReference type="EMBL" id="KEK20401.1"/>
    </source>
</evidence>
<feature type="transmembrane region" description="Helical" evidence="1">
    <location>
        <begin position="163"/>
        <end position="193"/>
    </location>
</feature>
<dbReference type="Pfam" id="PF02517">
    <property type="entry name" value="Rce1-like"/>
    <property type="match status" value="1"/>
</dbReference>
<sequence length="330" mass="37554">MAFASIRLRSFFGWMMLGVIMTLIPLSIAGAGDNAFEFVLQVLIFFAFPLLWLFYKTRKHNVRFTSFFDQPSSYSWKLILIATAMGMVFAFGISMIQFYILAQLIPDFLVELLTEGDIIDTTSTFSKVLGVISVCIFAPIMEEVIFRGFFLNRMAYKWGIKPAIIVSSLIFGFGHIDVIGAFLFGVIMCLLYIKTKSLWTAIIVHALNNTIVTIIQFTSSGESEAINIKDFQAESNLWVGAILIIISLIWMIPFIRRHWRTVKESGLPSLRLIDGEQHESKGSIYNRVVLTERHMAIELPDEIVNHLQLEENDYVDIQLDGEKVVITKIE</sequence>
<dbReference type="eggNOG" id="COG1266">
    <property type="taxonomic scope" value="Bacteria"/>
</dbReference>
<gene>
    <name evidence="3" type="ORF">BAMA_13330</name>
</gene>
<name>A0A073K1K1_9BACI</name>